<feature type="region of interest" description="Disordered" evidence="1">
    <location>
        <begin position="44"/>
        <end position="71"/>
    </location>
</feature>
<dbReference type="EMBL" id="CAOQHR010000005">
    <property type="protein sequence ID" value="CAI6335277.1"/>
    <property type="molecule type" value="Genomic_DNA"/>
</dbReference>
<dbReference type="AlphaFoldDB" id="A0A9W4UHU9"/>
<dbReference type="Proteomes" id="UP001152607">
    <property type="component" value="Unassembled WGS sequence"/>
</dbReference>
<keyword evidence="3" id="KW-1185">Reference proteome</keyword>
<feature type="compositionally biased region" description="Polar residues" evidence="1">
    <location>
        <begin position="44"/>
        <end position="54"/>
    </location>
</feature>
<evidence type="ECO:0000313" key="3">
    <source>
        <dbReference type="Proteomes" id="UP001152607"/>
    </source>
</evidence>
<comment type="caution">
    <text evidence="2">The sequence shown here is derived from an EMBL/GenBank/DDBJ whole genome shotgun (WGS) entry which is preliminary data.</text>
</comment>
<reference evidence="2" key="1">
    <citation type="submission" date="2023-01" db="EMBL/GenBank/DDBJ databases">
        <authorList>
            <person name="Van Ghelder C."/>
            <person name="Rancurel C."/>
        </authorList>
    </citation>
    <scope>NUCLEOTIDE SEQUENCE</scope>
    <source>
        <strain evidence="2">CNCM I-4278</strain>
    </source>
</reference>
<sequence>MVCFIVAPRSSPNSRQFHPLRITTSCPATSSTFISRMTISAASKSQSGVTQWNRSACHPPPGSTPARHQLP</sequence>
<evidence type="ECO:0000256" key="1">
    <source>
        <dbReference type="SAM" id="MobiDB-lite"/>
    </source>
</evidence>
<name>A0A9W4UHU9_9PLEO</name>
<protein>
    <submittedName>
        <fullName evidence="2">Uncharacterized protein</fullName>
    </submittedName>
</protein>
<gene>
    <name evidence="2" type="ORF">PDIGIT_LOCUS8356</name>
</gene>
<accession>A0A9W4UHU9</accession>
<evidence type="ECO:0000313" key="2">
    <source>
        <dbReference type="EMBL" id="CAI6335277.1"/>
    </source>
</evidence>
<organism evidence="2 3">
    <name type="scientific">Periconia digitata</name>
    <dbReference type="NCBI Taxonomy" id="1303443"/>
    <lineage>
        <taxon>Eukaryota</taxon>
        <taxon>Fungi</taxon>
        <taxon>Dikarya</taxon>
        <taxon>Ascomycota</taxon>
        <taxon>Pezizomycotina</taxon>
        <taxon>Dothideomycetes</taxon>
        <taxon>Pleosporomycetidae</taxon>
        <taxon>Pleosporales</taxon>
        <taxon>Massarineae</taxon>
        <taxon>Periconiaceae</taxon>
        <taxon>Periconia</taxon>
    </lineage>
</organism>
<proteinExistence type="predicted"/>